<evidence type="ECO:0000313" key="3">
    <source>
        <dbReference type="Proteomes" id="UP000433876"/>
    </source>
</evidence>
<dbReference type="Proteomes" id="UP000433876">
    <property type="component" value="Unassembled WGS sequence"/>
</dbReference>
<accession>A0A8S8ZG27</accession>
<name>A0A8S8ZG27_SORMA</name>
<reference evidence="2 3" key="1">
    <citation type="submission" date="2017-07" db="EMBL/GenBank/DDBJ databases">
        <title>Genome sequence of the Sordaria macrospora wild type strain R19027.</title>
        <authorList>
            <person name="Nowrousian M."/>
            <person name="Teichert I."/>
            <person name="Kueck U."/>
        </authorList>
    </citation>
    <scope>NUCLEOTIDE SEQUENCE [LARGE SCALE GENOMIC DNA]</scope>
    <source>
        <strain evidence="2 3">R19027</strain>
        <tissue evidence="2">Mycelium</tissue>
    </source>
</reference>
<feature type="region of interest" description="Disordered" evidence="1">
    <location>
        <begin position="140"/>
        <end position="162"/>
    </location>
</feature>
<feature type="compositionally biased region" description="Pro residues" evidence="1">
    <location>
        <begin position="147"/>
        <end position="160"/>
    </location>
</feature>
<gene>
    <name evidence="2" type="ORF">SMACR_09490</name>
</gene>
<dbReference type="EMBL" id="NMPR01000295">
    <property type="protein sequence ID" value="KAA8623919.1"/>
    <property type="molecule type" value="Genomic_DNA"/>
</dbReference>
<dbReference type="VEuPathDB" id="FungiDB:SMAC_09490"/>
<dbReference type="AlphaFoldDB" id="A0A8S8ZG27"/>
<feature type="compositionally biased region" description="Acidic residues" evidence="1">
    <location>
        <begin position="268"/>
        <end position="278"/>
    </location>
</feature>
<proteinExistence type="predicted"/>
<comment type="caution">
    <text evidence="2">The sequence shown here is derived from an EMBL/GenBank/DDBJ whole genome shotgun (WGS) entry which is preliminary data.</text>
</comment>
<sequence length="290" mass="32656">MPDTLCAHSYGKCSCRVATPPLVYHCTEAMKSAMNRYFAENWGKLHDLLGDGRKGPLPTLFDELGFLSDFPKKFTGKSGSEEPNWTFASHYPGEQRMYWINGSLWHKVNKAVVGAWECAEAAISALQVISYMVEAGFQPSSSESSAPVPPPHPMFTPPPTRDQKLAKEKKEFNKSILFKTSRVYALVSEMHRFLALIPAIMKEDDGLEARKVKAFGSSEKAWQDHCARNEFYRREFPVRPFVNREPEFQQTWEKQLADRGHGTATDAPDGDSSDDEDGGAPFTIRLDEKV</sequence>
<evidence type="ECO:0000256" key="1">
    <source>
        <dbReference type="SAM" id="MobiDB-lite"/>
    </source>
</evidence>
<feature type="region of interest" description="Disordered" evidence="1">
    <location>
        <begin position="247"/>
        <end position="290"/>
    </location>
</feature>
<protein>
    <submittedName>
        <fullName evidence="2">Uncharacterized protein</fullName>
    </submittedName>
</protein>
<organism evidence="2 3">
    <name type="scientific">Sordaria macrospora</name>
    <dbReference type="NCBI Taxonomy" id="5147"/>
    <lineage>
        <taxon>Eukaryota</taxon>
        <taxon>Fungi</taxon>
        <taxon>Dikarya</taxon>
        <taxon>Ascomycota</taxon>
        <taxon>Pezizomycotina</taxon>
        <taxon>Sordariomycetes</taxon>
        <taxon>Sordariomycetidae</taxon>
        <taxon>Sordariales</taxon>
        <taxon>Sordariaceae</taxon>
        <taxon>Sordaria</taxon>
    </lineage>
</organism>
<evidence type="ECO:0000313" key="2">
    <source>
        <dbReference type="EMBL" id="KAA8623919.1"/>
    </source>
</evidence>